<evidence type="ECO:0000313" key="2">
    <source>
        <dbReference type="Proteomes" id="UP000033260"/>
    </source>
</evidence>
<evidence type="ECO:0000313" key="1">
    <source>
        <dbReference type="EMBL" id="AJQ46083.1"/>
    </source>
</evidence>
<protein>
    <submittedName>
        <fullName evidence="1">Uncharacterized protein</fullName>
    </submittedName>
</protein>
<dbReference type="EMBL" id="CP010979">
    <property type="protein sequence ID" value="AJQ46083.1"/>
    <property type="molecule type" value="Genomic_DNA"/>
</dbReference>
<name>A0AAU8SD84_PSEPU</name>
<gene>
    <name evidence="1" type="ORF">N805_02070</name>
</gene>
<accession>A0AAU8SD84</accession>
<proteinExistence type="predicted"/>
<sequence length="100" mass="12176">MKIYNQLQKIKSHLKQNKKLWLEHEYNENGKIYKKEFFIKLHNNTFHIGLDEYLEDYEDATDLYRVHIRKSYTSLSEAMTFITSELHITEDEIIFKCNKS</sequence>
<dbReference type="Proteomes" id="UP000033260">
    <property type="component" value="Chromosome"/>
</dbReference>
<dbReference type="AlphaFoldDB" id="A0AAU8SD84"/>
<organism evidence="1 2">
    <name type="scientific">Pseudomonas putida S13.1.2</name>
    <dbReference type="NCBI Taxonomy" id="1384061"/>
    <lineage>
        <taxon>Bacteria</taxon>
        <taxon>Pseudomonadati</taxon>
        <taxon>Pseudomonadota</taxon>
        <taxon>Gammaproteobacteria</taxon>
        <taxon>Pseudomonadales</taxon>
        <taxon>Pseudomonadaceae</taxon>
        <taxon>Pseudomonas</taxon>
    </lineage>
</organism>
<reference evidence="1 2" key="1">
    <citation type="submission" date="2015-02" db="EMBL/GenBank/DDBJ databases">
        <title>Complete Genome Sequencing of Pseudomonas putida S13.1.2.</title>
        <authorList>
            <person name="Chong T.M."/>
            <person name="Chan K.G."/>
            <person name="Dessaux Y."/>
        </authorList>
    </citation>
    <scope>NUCLEOTIDE SEQUENCE [LARGE SCALE GENOMIC DNA]</scope>
    <source>
        <strain evidence="1 2">S13.1.2</strain>
    </source>
</reference>